<name>A0A517LD00_9PEZI</name>
<evidence type="ECO:0000313" key="3">
    <source>
        <dbReference type="Proteomes" id="UP000316270"/>
    </source>
</evidence>
<evidence type="ECO:0000256" key="1">
    <source>
        <dbReference type="SAM" id="MobiDB-lite"/>
    </source>
</evidence>
<accession>A0A517LD00</accession>
<sequence>MTVVRGTNGEGDAATLAENDEPELRPFDAFCVGNDGDGVADDDGVLLIGARMLVDDVLTELVAVVFADIIGCVGTGDFPDGAEVILYTLMYLV</sequence>
<feature type="region of interest" description="Disordered" evidence="1">
    <location>
        <begin position="1"/>
        <end position="21"/>
    </location>
</feature>
<reference evidence="2 3" key="1">
    <citation type="submission" date="2019-07" db="EMBL/GenBank/DDBJ databases">
        <title>Finished genome of Venturia effusa.</title>
        <authorList>
            <person name="Young C.A."/>
            <person name="Cox M.P."/>
            <person name="Ganley A.R.D."/>
            <person name="David W.J."/>
        </authorList>
    </citation>
    <scope>NUCLEOTIDE SEQUENCE [LARGE SCALE GENOMIC DNA]</scope>
    <source>
        <strain evidence="3">albino</strain>
    </source>
</reference>
<protein>
    <submittedName>
        <fullName evidence="2">Uncharacterized protein</fullName>
    </submittedName>
</protein>
<keyword evidence="3" id="KW-1185">Reference proteome</keyword>
<gene>
    <name evidence="2" type="ORF">FKW77_009489</name>
</gene>
<evidence type="ECO:0000313" key="2">
    <source>
        <dbReference type="EMBL" id="QDS73519.1"/>
    </source>
</evidence>
<proteinExistence type="predicted"/>
<dbReference type="Proteomes" id="UP000316270">
    <property type="component" value="Chromosome 9"/>
</dbReference>
<dbReference type="AlphaFoldDB" id="A0A517LD00"/>
<dbReference type="EMBL" id="CP042193">
    <property type="protein sequence ID" value="QDS73519.1"/>
    <property type="molecule type" value="Genomic_DNA"/>
</dbReference>
<organism evidence="2 3">
    <name type="scientific">Venturia effusa</name>
    <dbReference type="NCBI Taxonomy" id="50376"/>
    <lineage>
        <taxon>Eukaryota</taxon>
        <taxon>Fungi</taxon>
        <taxon>Dikarya</taxon>
        <taxon>Ascomycota</taxon>
        <taxon>Pezizomycotina</taxon>
        <taxon>Dothideomycetes</taxon>
        <taxon>Pleosporomycetidae</taxon>
        <taxon>Venturiales</taxon>
        <taxon>Venturiaceae</taxon>
        <taxon>Venturia</taxon>
    </lineage>
</organism>